<dbReference type="SUPFAM" id="SSF56672">
    <property type="entry name" value="DNA/RNA polymerases"/>
    <property type="match status" value="1"/>
</dbReference>
<dbReference type="InterPro" id="IPR043128">
    <property type="entry name" value="Rev_trsase/Diguanyl_cyclase"/>
</dbReference>
<dbReference type="Pfam" id="PF00817">
    <property type="entry name" value="IMS"/>
    <property type="match status" value="1"/>
</dbReference>
<dbReference type="Gene3D" id="3.40.1170.60">
    <property type="match status" value="1"/>
</dbReference>
<dbReference type="Pfam" id="PF11799">
    <property type="entry name" value="IMS_C"/>
    <property type="match status" value="1"/>
</dbReference>
<sequence>MPTTTCYRKVYALIDCNNFFVSCERLFRPDLWQRPVIVLSNNDGCVVARSAEVKALGIKMGTPVFKIQDLILKKHIVCFSSNFNLYLDISQRIMRLLDSMYPEVLVYSVDEAFVILRQVSADDAYSQACRIKKAVERIIGIPVSLGVATSKTLAKIASHQAKTHPELQGVCALFDKTQCRRVLHQLPIGEIWGIGRRLEEKLSSLQIKTAGQLAATDANAMKKRFSIVLWRTIQELRGYDEIKELPPDHLQQQIMWSRSFRERLLTEEALGVALCGFAAKAAQRLRELKLYCSLLTIYIRTSYFTQDKRYQASLSLRFDHPTADSRTILTAVNILLTRIFKPGFAYAKAGVILSELRASRTHQGDLFTKEQSAQEQRQSDNLMELIDKLNAQNGVKLYFGAQGRHEQIKESTDKRLLSPAYTTSFHALPELF</sequence>
<evidence type="ECO:0000313" key="7">
    <source>
        <dbReference type="EMBL" id="MBU3826113.1"/>
    </source>
</evidence>
<name>A0A9E2NRH5_9GAMM</name>
<dbReference type="InterPro" id="IPR017961">
    <property type="entry name" value="DNA_pol_Y-fam_little_finger"/>
</dbReference>
<dbReference type="InterPro" id="IPR024728">
    <property type="entry name" value="PolY_HhH_motif"/>
</dbReference>
<dbReference type="GO" id="GO:0003887">
    <property type="term" value="F:DNA-directed DNA polymerase activity"/>
    <property type="evidence" value="ECO:0007669"/>
    <property type="project" value="TreeGrafter"/>
</dbReference>
<dbReference type="Pfam" id="PF13438">
    <property type="entry name" value="DUF4113"/>
    <property type="match status" value="1"/>
</dbReference>
<evidence type="ECO:0000256" key="5">
    <source>
        <dbReference type="ARBA" id="ARBA00023236"/>
    </source>
</evidence>
<gene>
    <name evidence="7" type="ORF">IAA31_01265</name>
</gene>
<reference evidence="7" key="2">
    <citation type="submission" date="2021-04" db="EMBL/GenBank/DDBJ databases">
        <authorList>
            <person name="Gilroy R."/>
        </authorList>
    </citation>
    <scope>NUCLEOTIDE SEQUENCE</scope>
    <source>
        <strain evidence="7">687</strain>
    </source>
</reference>
<dbReference type="InterPro" id="IPR025188">
    <property type="entry name" value="DUF4113"/>
</dbReference>
<dbReference type="PROSITE" id="PS50173">
    <property type="entry name" value="UMUC"/>
    <property type="match status" value="1"/>
</dbReference>
<protein>
    <submittedName>
        <fullName evidence="7">Y-family DNA polymerase</fullName>
    </submittedName>
</protein>
<dbReference type="InterPro" id="IPR050116">
    <property type="entry name" value="DNA_polymerase-Y"/>
</dbReference>
<evidence type="ECO:0000256" key="2">
    <source>
        <dbReference type="ARBA" id="ARBA00022763"/>
    </source>
</evidence>
<dbReference type="GO" id="GO:0006281">
    <property type="term" value="P:DNA repair"/>
    <property type="evidence" value="ECO:0007669"/>
    <property type="project" value="UniProtKB-KW"/>
</dbReference>
<feature type="domain" description="UmuC" evidence="6">
    <location>
        <begin position="11"/>
        <end position="195"/>
    </location>
</feature>
<dbReference type="AlphaFoldDB" id="A0A9E2NRH5"/>
<comment type="caution">
    <text evidence="7">The sequence shown here is derived from an EMBL/GenBank/DDBJ whole genome shotgun (WGS) entry which is preliminary data.</text>
</comment>
<keyword evidence="4" id="KW-0234">DNA repair</keyword>
<dbReference type="InterPro" id="IPR001126">
    <property type="entry name" value="UmuC"/>
</dbReference>
<keyword evidence="5" id="KW-0742">SOS response</keyword>
<dbReference type="PANTHER" id="PTHR11076">
    <property type="entry name" value="DNA REPAIR POLYMERASE UMUC / TRANSFERASE FAMILY MEMBER"/>
    <property type="match status" value="1"/>
</dbReference>
<dbReference type="InterPro" id="IPR036775">
    <property type="entry name" value="DNA_pol_Y-fam_lit_finger_sf"/>
</dbReference>
<dbReference type="Gene3D" id="1.10.150.20">
    <property type="entry name" value="5' to 3' exonuclease, C-terminal subdomain"/>
    <property type="match status" value="1"/>
</dbReference>
<keyword evidence="2" id="KW-0227">DNA damage</keyword>
<dbReference type="SUPFAM" id="SSF100879">
    <property type="entry name" value="Lesion bypass DNA polymerase (Y-family), little finger domain"/>
    <property type="match status" value="1"/>
</dbReference>
<dbReference type="Pfam" id="PF11798">
    <property type="entry name" value="IMS_HHH"/>
    <property type="match status" value="1"/>
</dbReference>
<keyword evidence="3" id="KW-0741">SOS mutagenesis</keyword>
<dbReference type="Proteomes" id="UP000824150">
    <property type="component" value="Unassembled WGS sequence"/>
</dbReference>
<dbReference type="GO" id="GO:0042276">
    <property type="term" value="P:error-prone translesion synthesis"/>
    <property type="evidence" value="ECO:0007669"/>
    <property type="project" value="TreeGrafter"/>
</dbReference>
<dbReference type="EMBL" id="JAHLFG010000014">
    <property type="protein sequence ID" value="MBU3826113.1"/>
    <property type="molecule type" value="Genomic_DNA"/>
</dbReference>
<dbReference type="GO" id="GO:0003684">
    <property type="term" value="F:damaged DNA binding"/>
    <property type="evidence" value="ECO:0007669"/>
    <property type="project" value="InterPro"/>
</dbReference>
<dbReference type="Gene3D" id="3.30.1490.100">
    <property type="entry name" value="DNA polymerase, Y-family, little finger domain"/>
    <property type="match status" value="1"/>
</dbReference>
<evidence type="ECO:0000259" key="6">
    <source>
        <dbReference type="PROSITE" id="PS50173"/>
    </source>
</evidence>
<dbReference type="GO" id="GO:0009432">
    <property type="term" value="P:SOS response"/>
    <property type="evidence" value="ECO:0007669"/>
    <property type="project" value="UniProtKB-KW"/>
</dbReference>
<dbReference type="InterPro" id="IPR043502">
    <property type="entry name" value="DNA/RNA_pol_sf"/>
</dbReference>
<proteinExistence type="inferred from homology"/>
<evidence type="ECO:0000313" key="8">
    <source>
        <dbReference type="Proteomes" id="UP000824150"/>
    </source>
</evidence>
<reference evidence="7" key="1">
    <citation type="journal article" date="2021" name="PeerJ">
        <title>Extensive microbial diversity within the chicken gut microbiome revealed by metagenomics and culture.</title>
        <authorList>
            <person name="Gilroy R."/>
            <person name="Ravi A."/>
            <person name="Getino M."/>
            <person name="Pursley I."/>
            <person name="Horton D.L."/>
            <person name="Alikhan N.F."/>
            <person name="Baker D."/>
            <person name="Gharbi K."/>
            <person name="Hall N."/>
            <person name="Watson M."/>
            <person name="Adriaenssens E.M."/>
            <person name="Foster-Nyarko E."/>
            <person name="Jarju S."/>
            <person name="Secka A."/>
            <person name="Antonio M."/>
            <person name="Oren A."/>
            <person name="Chaudhuri R.R."/>
            <person name="La Ragione R."/>
            <person name="Hildebrand F."/>
            <person name="Pallen M.J."/>
        </authorList>
    </citation>
    <scope>NUCLEOTIDE SEQUENCE</scope>
    <source>
        <strain evidence="7">687</strain>
    </source>
</reference>
<evidence type="ECO:0000256" key="4">
    <source>
        <dbReference type="ARBA" id="ARBA00023204"/>
    </source>
</evidence>
<organism evidence="7 8">
    <name type="scientific">Candidatus Anaerobiospirillum merdipullorum</name>
    <dbReference type="NCBI Taxonomy" id="2838450"/>
    <lineage>
        <taxon>Bacteria</taxon>
        <taxon>Pseudomonadati</taxon>
        <taxon>Pseudomonadota</taxon>
        <taxon>Gammaproteobacteria</taxon>
        <taxon>Aeromonadales</taxon>
        <taxon>Succinivibrionaceae</taxon>
        <taxon>Anaerobiospirillum</taxon>
    </lineage>
</organism>
<dbReference type="PANTHER" id="PTHR11076:SF34">
    <property type="entry name" value="PROTEIN UMUC"/>
    <property type="match status" value="1"/>
</dbReference>
<dbReference type="Gene3D" id="3.30.70.270">
    <property type="match status" value="1"/>
</dbReference>
<accession>A0A9E2NRH5</accession>
<dbReference type="CDD" id="cd01700">
    <property type="entry name" value="PolY_Pol_V_umuC"/>
    <property type="match status" value="1"/>
</dbReference>
<evidence type="ECO:0000256" key="1">
    <source>
        <dbReference type="ARBA" id="ARBA00010945"/>
    </source>
</evidence>
<evidence type="ECO:0000256" key="3">
    <source>
        <dbReference type="ARBA" id="ARBA00023199"/>
    </source>
</evidence>
<dbReference type="GO" id="GO:0005829">
    <property type="term" value="C:cytosol"/>
    <property type="evidence" value="ECO:0007669"/>
    <property type="project" value="TreeGrafter"/>
</dbReference>
<comment type="similarity">
    <text evidence="1">Belongs to the DNA polymerase type-Y family.</text>
</comment>